<keyword evidence="6" id="KW-0472">Membrane</keyword>
<organism evidence="7 8">
    <name type="scientific">Hyaloscypha bicolor E</name>
    <dbReference type="NCBI Taxonomy" id="1095630"/>
    <lineage>
        <taxon>Eukaryota</taxon>
        <taxon>Fungi</taxon>
        <taxon>Dikarya</taxon>
        <taxon>Ascomycota</taxon>
        <taxon>Pezizomycotina</taxon>
        <taxon>Leotiomycetes</taxon>
        <taxon>Helotiales</taxon>
        <taxon>Hyaloscyphaceae</taxon>
        <taxon>Hyaloscypha</taxon>
        <taxon>Hyaloscypha bicolor</taxon>
    </lineage>
</organism>
<dbReference type="GO" id="GO:0016020">
    <property type="term" value="C:membrane"/>
    <property type="evidence" value="ECO:0007669"/>
    <property type="project" value="UniProtKB-SubCell"/>
</dbReference>
<evidence type="ECO:0000313" key="8">
    <source>
        <dbReference type="Proteomes" id="UP000235371"/>
    </source>
</evidence>
<dbReference type="RefSeq" id="XP_024736873.1">
    <property type="nucleotide sequence ID" value="XM_024888572.1"/>
</dbReference>
<keyword evidence="8" id="KW-1185">Reference proteome</keyword>
<dbReference type="InterPro" id="IPR026050">
    <property type="entry name" value="C1GALT1/C1GALT1_chp1"/>
</dbReference>
<dbReference type="GO" id="GO:0016740">
    <property type="term" value="F:transferase activity"/>
    <property type="evidence" value="ECO:0007669"/>
    <property type="project" value="UniProtKB-KW"/>
</dbReference>
<evidence type="ECO:0000313" key="7">
    <source>
        <dbReference type="EMBL" id="PMD59969.1"/>
    </source>
</evidence>
<dbReference type="PANTHER" id="PTHR23033:SF40">
    <property type="entry name" value="APPLE DOMAIN-CONTAINING PROTEIN"/>
    <property type="match status" value="1"/>
</dbReference>
<sequence length="98" mass="10928">MDWYVIIDADSYIFWPNTALWLGTMDPNLKFYFGSAVNVAGERFAHGGSGIVMSRVAVYDIVGTAARWDSNIRERCCGGLVLGLAFKDTRLNYRIGGR</sequence>
<dbReference type="GeneID" id="36596648"/>
<accession>A0A2J6TAC7</accession>
<dbReference type="OrthoDB" id="414175at2759"/>
<dbReference type="STRING" id="1095630.A0A2J6TAC7"/>
<dbReference type="EMBL" id="KZ613803">
    <property type="protein sequence ID" value="PMD59969.1"/>
    <property type="molecule type" value="Genomic_DNA"/>
</dbReference>
<comment type="similarity">
    <text evidence="2">Belongs to the glycosyltransferase 31 family. Beta3-Gal-T subfamily.</text>
</comment>
<dbReference type="AlphaFoldDB" id="A0A2J6TAC7"/>
<evidence type="ECO:0000256" key="1">
    <source>
        <dbReference type="ARBA" id="ARBA00004606"/>
    </source>
</evidence>
<protein>
    <submittedName>
        <fullName evidence="7">Glycosyltransferase family 31 protein</fullName>
    </submittedName>
</protein>
<proteinExistence type="inferred from homology"/>
<dbReference type="Proteomes" id="UP000235371">
    <property type="component" value="Unassembled WGS sequence"/>
</dbReference>
<keyword evidence="4" id="KW-0735">Signal-anchor</keyword>
<evidence type="ECO:0000256" key="3">
    <source>
        <dbReference type="ARBA" id="ARBA00022692"/>
    </source>
</evidence>
<evidence type="ECO:0000256" key="4">
    <source>
        <dbReference type="ARBA" id="ARBA00022968"/>
    </source>
</evidence>
<keyword evidence="5" id="KW-1133">Transmembrane helix</keyword>
<comment type="subcellular location">
    <subcellularLocation>
        <location evidence="1">Membrane</location>
        <topology evidence="1">Single-pass type II membrane protein</topology>
    </subcellularLocation>
</comment>
<gene>
    <name evidence="7" type="ORF">K444DRAFT_722894</name>
</gene>
<name>A0A2J6TAC7_9HELO</name>
<keyword evidence="7" id="KW-0808">Transferase</keyword>
<dbReference type="PANTHER" id="PTHR23033">
    <property type="entry name" value="BETA1,3-GALACTOSYLTRANSFERASE"/>
    <property type="match status" value="1"/>
</dbReference>
<evidence type="ECO:0000256" key="2">
    <source>
        <dbReference type="ARBA" id="ARBA00006462"/>
    </source>
</evidence>
<dbReference type="Gene3D" id="3.90.550.50">
    <property type="match status" value="1"/>
</dbReference>
<reference evidence="7 8" key="1">
    <citation type="submission" date="2016-04" db="EMBL/GenBank/DDBJ databases">
        <title>A degradative enzymes factory behind the ericoid mycorrhizal symbiosis.</title>
        <authorList>
            <consortium name="DOE Joint Genome Institute"/>
            <person name="Martino E."/>
            <person name="Morin E."/>
            <person name="Grelet G."/>
            <person name="Kuo A."/>
            <person name="Kohler A."/>
            <person name="Daghino S."/>
            <person name="Barry K."/>
            <person name="Choi C."/>
            <person name="Cichocki N."/>
            <person name="Clum A."/>
            <person name="Copeland A."/>
            <person name="Hainaut M."/>
            <person name="Haridas S."/>
            <person name="Labutti K."/>
            <person name="Lindquist E."/>
            <person name="Lipzen A."/>
            <person name="Khouja H.-R."/>
            <person name="Murat C."/>
            <person name="Ohm R."/>
            <person name="Olson A."/>
            <person name="Spatafora J."/>
            <person name="Veneault-Fourrey C."/>
            <person name="Henrissat B."/>
            <person name="Grigoriev I."/>
            <person name="Martin F."/>
            <person name="Perotto S."/>
        </authorList>
    </citation>
    <scope>NUCLEOTIDE SEQUENCE [LARGE SCALE GENOMIC DNA]</scope>
    <source>
        <strain evidence="7 8">E</strain>
    </source>
</reference>
<evidence type="ECO:0000256" key="6">
    <source>
        <dbReference type="ARBA" id="ARBA00023136"/>
    </source>
</evidence>
<dbReference type="InParanoid" id="A0A2J6TAC7"/>
<evidence type="ECO:0000256" key="5">
    <source>
        <dbReference type="ARBA" id="ARBA00022989"/>
    </source>
</evidence>
<keyword evidence="3" id="KW-0812">Transmembrane</keyword>